<feature type="non-terminal residue" evidence="1">
    <location>
        <position position="1"/>
    </location>
</feature>
<organism evidence="1 2">
    <name type="scientific">Jimgerdemannia flammicorona</name>
    <dbReference type="NCBI Taxonomy" id="994334"/>
    <lineage>
        <taxon>Eukaryota</taxon>
        <taxon>Fungi</taxon>
        <taxon>Fungi incertae sedis</taxon>
        <taxon>Mucoromycota</taxon>
        <taxon>Mucoromycotina</taxon>
        <taxon>Endogonomycetes</taxon>
        <taxon>Endogonales</taxon>
        <taxon>Endogonaceae</taxon>
        <taxon>Jimgerdemannia</taxon>
    </lineage>
</organism>
<evidence type="ECO:0000313" key="1">
    <source>
        <dbReference type="EMBL" id="RUS26556.1"/>
    </source>
</evidence>
<dbReference type="AlphaFoldDB" id="A0A433Q9T7"/>
<name>A0A433Q9T7_9FUNG</name>
<keyword evidence="2" id="KW-1185">Reference proteome</keyword>
<gene>
    <name evidence="1" type="ORF">BC938DRAFT_470615</name>
</gene>
<feature type="non-terminal residue" evidence="1">
    <location>
        <position position="446"/>
    </location>
</feature>
<reference evidence="1 2" key="1">
    <citation type="journal article" date="2018" name="New Phytol.">
        <title>Phylogenomics of Endogonaceae and evolution of mycorrhizas within Mucoromycota.</title>
        <authorList>
            <person name="Chang Y."/>
            <person name="Desiro A."/>
            <person name="Na H."/>
            <person name="Sandor L."/>
            <person name="Lipzen A."/>
            <person name="Clum A."/>
            <person name="Barry K."/>
            <person name="Grigoriev I.V."/>
            <person name="Martin F.M."/>
            <person name="Stajich J.E."/>
            <person name="Smith M.E."/>
            <person name="Bonito G."/>
            <person name="Spatafora J.W."/>
        </authorList>
    </citation>
    <scope>NUCLEOTIDE SEQUENCE [LARGE SCALE GENOMIC DNA]</scope>
    <source>
        <strain evidence="1 2">AD002</strain>
    </source>
</reference>
<evidence type="ECO:0000313" key="2">
    <source>
        <dbReference type="Proteomes" id="UP000274822"/>
    </source>
</evidence>
<proteinExistence type="predicted"/>
<dbReference type="EMBL" id="RBNJ01010205">
    <property type="protein sequence ID" value="RUS26556.1"/>
    <property type="molecule type" value="Genomic_DNA"/>
</dbReference>
<protein>
    <submittedName>
        <fullName evidence="1">Uncharacterized protein</fullName>
    </submittedName>
</protein>
<sequence>GGGCNSTEEAHLQLYLHVPACVKGVTCPDREVKPHAEDFRHMKVQCRDGGFCGQYMVGVHMEQYLHPFNTPCRDAPFACMCTDVNHATRFSHVCKYGAQCRELSDSKHMKNFIHIGRISCSHGANCTLHLNEEHLNLFSHPEIADIRAPCKYRRECRTIDQVRHIADYAHPSEGPPISSLGDTCQDLNFSGNAQEIIKATDAYFKNKGKNFQVPEEVVEWVKRLRPAHRVRPRIFKSILAHHHDLVECAVRVAYGNAASDVQLQDWVDDLALKKQACMQFLTSEQMKPLIDLGDCLVKATRELAANPEGIHYEVDKSLGTNKHVFSILGPHTENGFRPFTPSVQAQSNEAVKKFHNSKLHPSSNDWAKAAAADICAQVMESTGKHQVSLDDVKKEWLKRDSHFVFEAHLPSLIPLSFVDKIIIPKLDEANCVFALEYLGGPFDRRR</sequence>
<accession>A0A433Q9T7</accession>
<comment type="caution">
    <text evidence="1">The sequence shown here is derived from an EMBL/GenBank/DDBJ whole genome shotgun (WGS) entry which is preliminary data.</text>
</comment>
<dbReference type="Proteomes" id="UP000274822">
    <property type="component" value="Unassembled WGS sequence"/>
</dbReference>